<dbReference type="InterPro" id="IPR019820">
    <property type="entry name" value="Sec-indep_translocase_CS"/>
</dbReference>
<evidence type="ECO:0000256" key="1">
    <source>
        <dbReference type="ARBA" id="ARBA00004141"/>
    </source>
</evidence>
<dbReference type="InterPro" id="IPR002033">
    <property type="entry name" value="TatC"/>
</dbReference>
<keyword evidence="7" id="KW-1185">Reference proteome</keyword>
<keyword evidence="4 5" id="KW-0472">Membrane</keyword>
<accession>A0A402CQE3</accession>
<comment type="similarity">
    <text evidence="5">Belongs to the TatC family.</text>
</comment>
<name>A0A402CQE3_9BACT</name>
<dbReference type="PROSITE" id="PS01218">
    <property type="entry name" value="TATC"/>
    <property type="match status" value="1"/>
</dbReference>
<dbReference type="Pfam" id="PF00902">
    <property type="entry name" value="TatC"/>
    <property type="match status" value="1"/>
</dbReference>
<dbReference type="FunCoup" id="A0A402CQE3">
    <property type="interactions" value="491"/>
</dbReference>
<dbReference type="PRINTS" id="PR01840">
    <property type="entry name" value="TATCFAMILY"/>
</dbReference>
<dbReference type="PANTHER" id="PTHR30371:SF0">
    <property type="entry name" value="SEC-INDEPENDENT PROTEIN TRANSLOCASE PROTEIN TATC, CHLOROPLASTIC-RELATED"/>
    <property type="match status" value="1"/>
</dbReference>
<comment type="subcellular location">
    <subcellularLocation>
        <location evidence="5">Cell membrane</location>
        <topology evidence="5">Multi-pass membrane protein</topology>
    </subcellularLocation>
    <subcellularLocation>
        <location evidence="1">Membrane</location>
        <topology evidence="1">Multi-pass membrane protein</topology>
    </subcellularLocation>
</comment>
<sequence>MALRLQTDPAPESPDEKRAELTEHLAELRTRLIRACLYCAVGMVVMYVFSNPIYKILAAPILSALKHASLKNGFPAGGFIVTSFTDAFFLKLQISMVGGLVIAAPFILFELWGFIAPALTPSEKRAVTLVAPMSIVLFMAGVGCAYLILPMAVGWFLSYLADIPGAMLFQNPLTYVVFVIKLMLVFGVLFQLPVLLTFLGKIGLITSAMMIKYWRHIAVGLFTTAMVVAPSNDPGTMLALAVPLTLLFFVSILLVKWVEPKTTGS</sequence>
<feature type="transmembrane region" description="Helical" evidence="5">
    <location>
        <begin position="211"/>
        <end position="229"/>
    </location>
</feature>
<dbReference type="GO" id="GO:0009977">
    <property type="term" value="F:proton motive force dependent protein transmembrane transporter activity"/>
    <property type="evidence" value="ECO:0007669"/>
    <property type="project" value="TreeGrafter"/>
</dbReference>
<organism evidence="6 7">
    <name type="scientific">Capsulimonas corticalis</name>
    <dbReference type="NCBI Taxonomy" id="2219043"/>
    <lineage>
        <taxon>Bacteria</taxon>
        <taxon>Bacillati</taxon>
        <taxon>Armatimonadota</taxon>
        <taxon>Armatimonadia</taxon>
        <taxon>Capsulimonadales</taxon>
        <taxon>Capsulimonadaceae</taxon>
        <taxon>Capsulimonas</taxon>
    </lineage>
</organism>
<keyword evidence="5" id="KW-0813">Transport</keyword>
<dbReference type="RefSeq" id="WP_119319727.1">
    <property type="nucleotide sequence ID" value="NZ_AP025739.1"/>
</dbReference>
<gene>
    <name evidence="5 6" type="primary">tatC</name>
    <name evidence="6" type="ORF">CCAX7_64070</name>
</gene>
<comment type="subunit">
    <text evidence="5">Forms a complex with TatA.</text>
</comment>
<comment type="function">
    <text evidence="5">Part of the twin-arginine translocation (Tat) system that transports large folded proteins containing a characteristic twin-arginine motif in their signal peptide across membranes.</text>
</comment>
<dbReference type="EMBL" id="AP025739">
    <property type="protein sequence ID" value="BDI34356.1"/>
    <property type="molecule type" value="Genomic_DNA"/>
</dbReference>
<evidence type="ECO:0000256" key="2">
    <source>
        <dbReference type="ARBA" id="ARBA00022692"/>
    </source>
</evidence>
<feature type="transmembrane region" description="Helical" evidence="5">
    <location>
        <begin position="173"/>
        <end position="199"/>
    </location>
</feature>
<keyword evidence="5" id="KW-1003">Cell membrane</keyword>
<proteinExistence type="inferred from homology"/>
<dbReference type="OrthoDB" id="9777044at2"/>
<keyword evidence="2 5" id="KW-0812">Transmembrane</keyword>
<dbReference type="Proteomes" id="UP000287394">
    <property type="component" value="Chromosome"/>
</dbReference>
<dbReference type="HAMAP" id="MF_00902">
    <property type="entry name" value="TatC"/>
    <property type="match status" value="1"/>
</dbReference>
<evidence type="ECO:0000256" key="5">
    <source>
        <dbReference type="HAMAP-Rule" id="MF_00902"/>
    </source>
</evidence>
<dbReference type="GO" id="GO:0043953">
    <property type="term" value="P:protein transport by the Tat complex"/>
    <property type="evidence" value="ECO:0007669"/>
    <property type="project" value="UniProtKB-UniRule"/>
</dbReference>
<feature type="transmembrane region" description="Helical" evidence="5">
    <location>
        <begin position="235"/>
        <end position="255"/>
    </location>
</feature>
<evidence type="ECO:0000313" key="7">
    <source>
        <dbReference type="Proteomes" id="UP000287394"/>
    </source>
</evidence>
<feature type="transmembrane region" description="Helical" evidence="5">
    <location>
        <begin position="32"/>
        <end position="50"/>
    </location>
</feature>
<dbReference type="GO" id="GO:0065002">
    <property type="term" value="P:intracellular protein transmembrane transport"/>
    <property type="evidence" value="ECO:0007669"/>
    <property type="project" value="TreeGrafter"/>
</dbReference>
<dbReference type="NCBIfam" id="TIGR00945">
    <property type="entry name" value="tatC"/>
    <property type="match status" value="1"/>
</dbReference>
<dbReference type="GO" id="GO:0033281">
    <property type="term" value="C:TAT protein transport complex"/>
    <property type="evidence" value="ECO:0007669"/>
    <property type="project" value="UniProtKB-UniRule"/>
</dbReference>
<evidence type="ECO:0000256" key="4">
    <source>
        <dbReference type="ARBA" id="ARBA00023136"/>
    </source>
</evidence>
<feature type="transmembrane region" description="Helical" evidence="5">
    <location>
        <begin position="127"/>
        <end position="153"/>
    </location>
</feature>
<feature type="transmembrane region" description="Helical" evidence="5">
    <location>
        <begin position="94"/>
        <end position="115"/>
    </location>
</feature>
<keyword evidence="5" id="KW-0653">Protein transport</keyword>
<dbReference type="KEGG" id="ccot:CCAX7_64070"/>
<dbReference type="AlphaFoldDB" id="A0A402CQE3"/>
<protein>
    <recommendedName>
        <fullName evidence="5">Sec-independent protein translocase protein TatC</fullName>
    </recommendedName>
</protein>
<keyword evidence="3 5" id="KW-1133">Transmembrane helix</keyword>
<keyword evidence="5" id="KW-0811">Translocation</keyword>
<reference evidence="6 7" key="1">
    <citation type="journal article" date="2019" name="Int. J. Syst. Evol. Microbiol.">
        <title>Capsulimonas corticalis gen. nov., sp. nov., an aerobic capsulated bacterium, of a novel bacterial order, Capsulimonadales ord. nov., of the class Armatimonadia of the phylum Armatimonadetes.</title>
        <authorList>
            <person name="Li J."/>
            <person name="Kudo C."/>
            <person name="Tonouchi A."/>
        </authorList>
    </citation>
    <scope>NUCLEOTIDE SEQUENCE [LARGE SCALE GENOMIC DNA]</scope>
    <source>
        <strain evidence="6 7">AX-7</strain>
    </source>
</reference>
<evidence type="ECO:0000256" key="3">
    <source>
        <dbReference type="ARBA" id="ARBA00022989"/>
    </source>
</evidence>
<dbReference type="PANTHER" id="PTHR30371">
    <property type="entry name" value="SEC-INDEPENDENT PROTEIN TRANSLOCASE PROTEIN TATC"/>
    <property type="match status" value="1"/>
</dbReference>
<evidence type="ECO:0000313" key="6">
    <source>
        <dbReference type="EMBL" id="BDI34356.1"/>
    </source>
</evidence>